<dbReference type="InterPro" id="IPR009057">
    <property type="entry name" value="Homeodomain-like_sf"/>
</dbReference>
<dbReference type="Gene3D" id="1.10.10.60">
    <property type="entry name" value="Homeodomain-like"/>
    <property type="match status" value="1"/>
</dbReference>
<dbReference type="EMBL" id="JAYJLD010000035">
    <property type="protein sequence ID" value="MEB3103415.1"/>
    <property type="molecule type" value="Genomic_DNA"/>
</dbReference>
<sequence>MSYIRAIDVLPEELIDKIQNYVDGEYIYIPRKEVNRKAWGEMTKSKEEIAARNMEIYKKYKSGVSITSLSEVYYLSPKSIQKIIAKIKAENK</sequence>
<gene>
    <name evidence="2" type="ORF">VF724_17415</name>
</gene>
<keyword evidence="3" id="KW-1185">Reference proteome</keyword>
<dbReference type="PANTHER" id="PTHR37812">
    <property type="entry name" value="MU-LIKE PROPHAGE FLUMU PROTEIN C"/>
    <property type="match status" value="1"/>
</dbReference>
<name>A0ABU5ZLP9_9BACL</name>
<evidence type="ECO:0000259" key="1">
    <source>
        <dbReference type="Pfam" id="PF08765"/>
    </source>
</evidence>
<dbReference type="InterPro" id="IPR014875">
    <property type="entry name" value="Mor_transcription_activator"/>
</dbReference>
<dbReference type="Proteomes" id="UP001310386">
    <property type="component" value="Unassembled WGS sequence"/>
</dbReference>
<dbReference type="NCBIfam" id="NF040785">
    <property type="entry name" value="CD3324_fam"/>
    <property type="match status" value="1"/>
</dbReference>
<dbReference type="RefSeq" id="WP_013777973.1">
    <property type="nucleotide sequence ID" value="NZ_JAYJLD010000035.1"/>
</dbReference>
<evidence type="ECO:0000313" key="2">
    <source>
        <dbReference type="EMBL" id="MEB3103415.1"/>
    </source>
</evidence>
<feature type="domain" description="Mor transcription activator" evidence="1">
    <location>
        <begin position="12"/>
        <end position="90"/>
    </location>
</feature>
<dbReference type="InterPro" id="IPR049739">
    <property type="entry name" value="YraL-like"/>
</dbReference>
<comment type="caution">
    <text evidence="2">The sequence shown here is derived from an EMBL/GenBank/DDBJ whole genome shotgun (WGS) entry which is preliminary data.</text>
</comment>
<dbReference type="PANTHER" id="PTHR37812:SF1">
    <property type="entry name" value="MU-LIKE PROPHAGE FLUMU PROTEIN C"/>
    <property type="match status" value="1"/>
</dbReference>
<reference evidence="2" key="1">
    <citation type="submission" date="2023-12" db="EMBL/GenBank/DDBJ databases">
        <title>Fervidustalea candida gen. nov., sp. nov., a novel member of the family Paenibacillaceae isolated from a geothermal area.</title>
        <authorList>
            <person name="Li W.-J."/>
            <person name="Jiao J.-Y."/>
            <person name="Chen Y."/>
        </authorList>
    </citation>
    <scope>NUCLEOTIDE SEQUENCE</scope>
    <source>
        <strain evidence="2">SYSU GA230002</strain>
    </source>
</reference>
<organism evidence="2 3">
    <name type="scientific">Ferviditalea candida</name>
    <dbReference type="NCBI Taxonomy" id="3108399"/>
    <lineage>
        <taxon>Bacteria</taxon>
        <taxon>Bacillati</taxon>
        <taxon>Bacillota</taxon>
        <taxon>Bacilli</taxon>
        <taxon>Bacillales</taxon>
        <taxon>Paenibacillaceae</taxon>
        <taxon>Ferviditalea</taxon>
    </lineage>
</organism>
<accession>A0ABU5ZLP9</accession>
<dbReference type="SUPFAM" id="SSF46689">
    <property type="entry name" value="Homeodomain-like"/>
    <property type="match status" value="1"/>
</dbReference>
<dbReference type="InterPro" id="IPR052411">
    <property type="entry name" value="c-mor_Regulatory_Protein"/>
</dbReference>
<evidence type="ECO:0000313" key="3">
    <source>
        <dbReference type="Proteomes" id="UP001310386"/>
    </source>
</evidence>
<proteinExistence type="predicted"/>
<dbReference type="Pfam" id="PF08765">
    <property type="entry name" value="Mor"/>
    <property type="match status" value="1"/>
</dbReference>
<protein>
    <submittedName>
        <fullName evidence="2">CD3324 family protein</fullName>
    </submittedName>
</protein>